<feature type="domain" description="WCX" evidence="3">
    <location>
        <begin position="226"/>
        <end position="301"/>
    </location>
</feature>
<dbReference type="Pfam" id="PF08279">
    <property type="entry name" value="HTH_11"/>
    <property type="match status" value="1"/>
</dbReference>
<dbReference type="AlphaFoldDB" id="A0A1T4JZL9"/>
<dbReference type="InterPro" id="IPR036388">
    <property type="entry name" value="WH-like_DNA-bd_sf"/>
</dbReference>
<dbReference type="Proteomes" id="UP000190423">
    <property type="component" value="Unassembled WGS sequence"/>
</dbReference>
<dbReference type="InterPro" id="IPR013196">
    <property type="entry name" value="HTH_11"/>
</dbReference>
<evidence type="ECO:0000259" key="1">
    <source>
        <dbReference type="Pfam" id="PF08279"/>
    </source>
</evidence>
<sequence>MQTESLFELTYILLEKKQVTASEMAEHFGVSQRTIYRWVDALNLAGVPIYAIKGKGGGLCVSEKYALDKTVFTEDEKLELLAGVLALENLSGNKQSAVTKLKSLTKANADWIEIDFAPWNPKLTEIKNIFNLLKTAVLSERKVRLDYYSSNGNCTNRILCPWKIVFRGQAWYLWAWCEKKKENRFFKLSRMKNVEILSEKSESDLKINSNATQMDYSGYREDTTTKITLKLRVHSQDVYRILDDFCADSIQDDTPFSKILTLSVPKMPWLTDWLLSFGSRLEILSPDSIKKQLKEEVEKMAAKF</sequence>
<evidence type="ECO:0000259" key="3">
    <source>
        <dbReference type="Pfam" id="PF25583"/>
    </source>
</evidence>
<feature type="domain" description="Helix-turn-helix type 11" evidence="1">
    <location>
        <begin position="10"/>
        <end position="56"/>
    </location>
</feature>
<dbReference type="STRING" id="261392.SAMN02745149_00906"/>
<dbReference type="InterPro" id="IPR051534">
    <property type="entry name" value="CBASS_pafABC_assoc_protein"/>
</dbReference>
<feature type="domain" description="WYL" evidence="2">
    <location>
        <begin position="129"/>
        <end position="196"/>
    </location>
</feature>
<evidence type="ECO:0000313" key="5">
    <source>
        <dbReference type="Proteomes" id="UP000190423"/>
    </source>
</evidence>
<protein>
    <submittedName>
        <fullName evidence="4">Predicted DNA-binding transcriptional regulator YafY, contains an HTH and WYL domains</fullName>
    </submittedName>
</protein>
<dbReference type="Pfam" id="PF25583">
    <property type="entry name" value="WCX"/>
    <property type="match status" value="1"/>
</dbReference>
<evidence type="ECO:0000313" key="4">
    <source>
        <dbReference type="EMBL" id="SJZ35666.1"/>
    </source>
</evidence>
<dbReference type="InterPro" id="IPR036390">
    <property type="entry name" value="WH_DNA-bd_sf"/>
</dbReference>
<evidence type="ECO:0000259" key="2">
    <source>
        <dbReference type="Pfam" id="PF13280"/>
    </source>
</evidence>
<gene>
    <name evidence="4" type="ORF">SAMN02745149_00906</name>
</gene>
<name>A0A1T4JZL9_TREPO</name>
<dbReference type="SUPFAM" id="SSF46785">
    <property type="entry name" value="Winged helix' DNA-binding domain"/>
    <property type="match status" value="1"/>
</dbReference>
<dbReference type="InterPro" id="IPR028349">
    <property type="entry name" value="PafC-like"/>
</dbReference>
<dbReference type="RefSeq" id="WP_078932818.1">
    <property type="nucleotide sequence ID" value="NZ_FUWG01000006.1"/>
</dbReference>
<keyword evidence="5" id="KW-1185">Reference proteome</keyword>
<dbReference type="Pfam" id="PF13280">
    <property type="entry name" value="WYL"/>
    <property type="match status" value="1"/>
</dbReference>
<dbReference type="InterPro" id="IPR057727">
    <property type="entry name" value="WCX_dom"/>
</dbReference>
<reference evidence="4 5" key="1">
    <citation type="submission" date="2017-02" db="EMBL/GenBank/DDBJ databases">
        <authorList>
            <person name="Peterson S.W."/>
        </authorList>
    </citation>
    <scope>NUCLEOTIDE SEQUENCE [LARGE SCALE GENOMIC DNA]</scope>
    <source>
        <strain evidence="4 5">ATCC BAA-908</strain>
    </source>
</reference>
<keyword evidence="4" id="KW-0238">DNA-binding</keyword>
<proteinExistence type="predicted"/>
<dbReference type="PROSITE" id="PS52050">
    <property type="entry name" value="WYL"/>
    <property type="match status" value="1"/>
</dbReference>
<dbReference type="GO" id="GO:0003677">
    <property type="term" value="F:DNA binding"/>
    <property type="evidence" value="ECO:0007669"/>
    <property type="project" value="UniProtKB-KW"/>
</dbReference>
<dbReference type="PIRSF" id="PIRSF016838">
    <property type="entry name" value="PafC"/>
    <property type="match status" value="1"/>
</dbReference>
<dbReference type="Gene3D" id="1.10.10.10">
    <property type="entry name" value="Winged helix-like DNA-binding domain superfamily/Winged helix DNA-binding domain"/>
    <property type="match status" value="1"/>
</dbReference>
<organism evidence="4 5">
    <name type="scientific">Treponema porcinum</name>
    <dbReference type="NCBI Taxonomy" id="261392"/>
    <lineage>
        <taxon>Bacteria</taxon>
        <taxon>Pseudomonadati</taxon>
        <taxon>Spirochaetota</taxon>
        <taxon>Spirochaetia</taxon>
        <taxon>Spirochaetales</taxon>
        <taxon>Treponemataceae</taxon>
        <taxon>Treponema</taxon>
    </lineage>
</organism>
<accession>A0A1T4JZL9</accession>
<dbReference type="GeneID" id="78316212"/>
<dbReference type="InterPro" id="IPR026881">
    <property type="entry name" value="WYL_dom"/>
</dbReference>
<dbReference type="PANTHER" id="PTHR34580">
    <property type="match status" value="1"/>
</dbReference>
<dbReference type="OrthoDB" id="9767131at2"/>
<dbReference type="EMBL" id="FUWG01000006">
    <property type="protein sequence ID" value="SJZ35666.1"/>
    <property type="molecule type" value="Genomic_DNA"/>
</dbReference>
<dbReference type="PANTHER" id="PTHR34580:SF1">
    <property type="entry name" value="PROTEIN PAFC"/>
    <property type="match status" value="1"/>
</dbReference>